<proteinExistence type="predicted"/>
<dbReference type="RefSeq" id="XP_055888620.1">
    <property type="nucleotide sequence ID" value="XM_056032645.1"/>
</dbReference>
<protein>
    <submittedName>
        <fullName evidence="2 3">Uncharacterized protein LOC129926782</fullName>
    </submittedName>
</protein>
<name>A0A9W3ANB6_BIOGL</name>
<dbReference type="GeneID" id="129926782"/>
<dbReference type="Proteomes" id="UP001165740">
    <property type="component" value="Chromosome 6"/>
</dbReference>
<evidence type="ECO:0000313" key="1">
    <source>
        <dbReference type="Proteomes" id="UP001165740"/>
    </source>
</evidence>
<dbReference type="OrthoDB" id="6130746at2759"/>
<evidence type="ECO:0000313" key="2">
    <source>
        <dbReference type="RefSeq" id="XP_055888619.1"/>
    </source>
</evidence>
<keyword evidence="1" id="KW-1185">Reference proteome</keyword>
<organism evidence="1 2">
    <name type="scientific">Biomphalaria glabrata</name>
    <name type="common">Bloodfluke planorb</name>
    <name type="synonym">Freshwater snail</name>
    <dbReference type="NCBI Taxonomy" id="6526"/>
    <lineage>
        <taxon>Eukaryota</taxon>
        <taxon>Metazoa</taxon>
        <taxon>Spiralia</taxon>
        <taxon>Lophotrochozoa</taxon>
        <taxon>Mollusca</taxon>
        <taxon>Gastropoda</taxon>
        <taxon>Heterobranchia</taxon>
        <taxon>Euthyneura</taxon>
        <taxon>Panpulmonata</taxon>
        <taxon>Hygrophila</taxon>
        <taxon>Lymnaeoidea</taxon>
        <taxon>Planorbidae</taxon>
        <taxon>Biomphalaria</taxon>
    </lineage>
</organism>
<sequence length="217" mass="24367">METMAQTQVVLQDINELIDLFLSPDFEPLPKSKSTTNVDAFHFEAEGEEFDDDSQPNPDNYASFKLRAAGNESRFFKATDAAKTNRPIDTETCGRTLAKMGDEFYSSKMKERMTVKEQLRRIFQPLALESRSTDPEVEKNTWEKFKNVLDSYIATGSGDAPKVLGAILLSVSGLSYLGSGVKDQVKNFTRRYIAQRNLDRDIARMGGLNAIMSTQLD</sequence>
<evidence type="ECO:0000313" key="3">
    <source>
        <dbReference type="RefSeq" id="XP_055888620.1"/>
    </source>
</evidence>
<dbReference type="AlphaFoldDB" id="A0A9W3ANB6"/>
<reference evidence="2 3" key="1">
    <citation type="submission" date="2025-04" db="UniProtKB">
        <authorList>
            <consortium name="RefSeq"/>
        </authorList>
    </citation>
    <scope>IDENTIFICATION</scope>
</reference>
<gene>
    <name evidence="2 3" type="primary">LOC129926782</name>
</gene>
<dbReference type="RefSeq" id="XP_055888619.1">
    <property type="nucleotide sequence ID" value="XM_056032644.1"/>
</dbReference>
<accession>A0A9W3ANB6</accession>